<feature type="region of interest" description="Disordered" evidence="1">
    <location>
        <begin position="232"/>
        <end position="312"/>
    </location>
</feature>
<gene>
    <name evidence="2" type="ORF">A2Z11_03970</name>
</gene>
<accession>A0A1G1WD34</accession>
<dbReference type="AlphaFoldDB" id="A0A1G1WD34"/>
<evidence type="ECO:0000313" key="2">
    <source>
        <dbReference type="EMBL" id="OGY25554.1"/>
    </source>
</evidence>
<dbReference type="Proteomes" id="UP000176389">
    <property type="component" value="Unassembled WGS sequence"/>
</dbReference>
<organism evidence="2 3">
    <name type="scientific">Candidatus Woykebacteria bacterium RBG_16_43_9</name>
    <dbReference type="NCBI Taxonomy" id="1802596"/>
    <lineage>
        <taxon>Bacteria</taxon>
        <taxon>Candidatus Woykeibacteriota</taxon>
    </lineage>
</organism>
<comment type="caution">
    <text evidence="2">The sequence shown here is derived from an EMBL/GenBank/DDBJ whole genome shotgun (WGS) entry which is preliminary data.</text>
</comment>
<evidence type="ECO:0000256" key="1">
    <source>
        <dbReference type="SAM" id="MobiDB-lite"/>
    </source>
</evidence>
<dbReference type="EMBL" id="MHCS01000045">
    <property type="protein sequence ID" value="OGY25554.1"/>
    <property type="molecule type" value="Genomic_DNA"/>
</dbReference>
<dbReference type="STRING" id="1802596.A2Z11_03970"/>
<evidence type="ECO:0000313" key="3">
    <source>
        <dbReference type="Proteomes" id="UP000176389"/>
    </source>
</evidence>
<name>A0A1G1WD34_9BACT</name>
<protein>
    <submittedName>
        <fullName evidence="2">Uncharacterized protein</fullName>
    </submittedName>
</protein>
<sequence length="312" mass="34750">MDKLGKVPSTQEHLDIEDIRDDVVLLKNGSASALLQTTAVNFDLLSETEQDSMIFAFAALLNSLTFPIQVLIRTKRMDISNYLVRIQEAKRRAHNENLAVQIEKYEKFITDLVSSNQVLDKRFYVAIPYIGMDLSQVTSNIASIFKRRIPNVDKWTLLEKAKVNLEPKVGHLIKQFSRIGVKTVRLNTKELVELFYDLYNPEIAREEKAALGPKEYTTPIVEPSLSPIVAEGQKEVGKQPEQAQQIGPDVQEGRPLGVTESPPPAPLEPETETLQNLPLAVGPALQSEATVAAPATESQEPSIDQNKRGDNL</sequence>
<proteinExistence type="predicted"/>
<reference evidence="2 3" key="1">
    <citation type="journal article" date="2016" name="Nat. Commun.">
        <title>Thousands of microbial genomes shed light on interconnected biogeochemical processes in an aquifer system.</title>
        <authorList>
            <person name="Anantharaman K."/>
            <person name="Brown C.T."/>
            <person name="Hug L.A."/>
            <person name="Sharon I."/>
            <person name="Castelle C.J."/>
            <person name="Probst A.J."/>
            <person name="Thomas B.C."/>
            <person name="Singh A."/>
            <person name="Wilkins M.J."/>
            <person name="Karaoz U."/>
            <person name="Brodie E.L."/>
            <person name="Williams K.H."/>
            <person name="Hubbard S.S."/>
            <person name="Banfield J.F."/>
        </authorList>
    </citation>
    <scope>NUCLEOTIDE SEQUENCE [LARGE SCALE GENOMIC DNA]</scope>
</reference>